<dbReference type="Proteomes" id="UP001153076">
    <property type="component" value="Unassembled WGS sequence"/>
</dbReference>
<protein>
    <submittedName>
        <fullName evidence="2">Uncharacterized protein</fullName>
    </submittedName>
</protein>
<dbReference type="AlphaFoldDB" id="A0A9Q1K5K8"/>
<sequence>MLSGSFGLDKLYKGPVDLTDSRTASTPYATYSRCTAWFQEQEQTLRLLEETHQWASLVKKQQPMTAAPSHTMRESTASSMRKMVQLRPSAENSKWPPMKSQTKGILTLRGDPREDKGSIEIVATTARGYAEGISHTAWKTQMRGTKQVMIIGSGNPITIPTMVFDGQQGRIFSFPHNDPKVVELKVANPSSSADVITWDRLRKLKYPGRDITTFVHLFLGFGGQEVTLIGMIRLSLRFGDKTKSSVRLMMAASENSLGINEQLSNAILLA</sequence>
<proteinExistence type="predicted"/>
<comment type="caution">
    <text evidence="2">The sequence shown here is derived from an EMBL/GenBank/DDBJ whole genome shotgun (WGS) entry which is preliminary data.</text>
</comment>
<evidence type="ECO:0000256" key="1">
    <source>
        <dbReference type="SAM" id="MobiDB-lite"/>
    </source>
</evidence>
<keyword evidence="3" id="KW-1185">Reference proteome</keyword>
<gene>
    <name evidence="2" type="ORF">Cgig2_003812</name>
</gene>
<evidence type="ECO:0000313" key="3">
    <source>
        <dbReference type="Proteomes" id="UP001153076"/>
    </source>
</evidence>
<reference evidence="2" key="1">
    <citation type="submission" date="2022-04" db="EMBL/GenBank/DDBJ databases">
        <title>Carnegiea gigantea Genome sequencing and assembly v2.</title>
        <authorList>
            <person name="Copetti D."/>
            <person name="Sanderson M.J."/>
            <person name="Burquez A."/>
            <person name="Wojciechowski M.F."/>
        </authorList>
    </citation>
    <scope>NUCLEOTIDE SEQUENCE</scope>
    <source>
        <strain evidence="2">SGP5-SGP5p</strain>
        <tissue evidence="2">Aerial part</tissue>
    </source>
</reference>
<evidence type="ECO:0000313" key="2">
    <source>
        <dbReference type="EMBL" id="KAJ8437183.1"/>
    </source>
</evidence>
<name>A0A9Q1K5K8_9CARY</name>
<feature type="region of interest" description="Disordered" evidence="1">
    <location>
        <begin position="59"/>
        <end position="100"/>
    </location>
</feature>
<dbReference type="EMBL" id="JAKOGI010000314">
    <property type="protein sequence ID" value="KAJ8437183.1"/>
    <property type="molecule type" value="Genomic_DNA"/>
</dbReference>
<accession>A0A9Q1K5K8</accession>
<organism evidence="2 3">
    <name type="scientific">Carnegiea gigantea</name>
    <dbReference type="NCBI Taxonomy" id="171969"/>
    <lineage>
        <taxon>Eukaryota</taxon>
        <taxon>Viridiplantae</taxon>
        <taxon>Streptophyta</taxon>
        <taxon>Embryophyta</taxon>
        <taxon>Tracheophyta</taxon>
        <taxon>Spermatophyta</taxon>
        <taxon>Magnoliopsida</taxon>
        <taxon>eudicotyledons</taxon>
        <taxon>Gunneridae</taxon>
        <taxon>Pentapetalae</taxon>
        <taxon>Caryophyllales</taxon>
        <taxon>Cactineae</taxon>
        <taxon>Cactaceae</taxon>
        <taxon>Cactoideae</taxon>
        <taxon>Echinocereeae</taxon>
        <taxon>Carnegiea</taxon>
    </lineage>
</organism>